<dbReference type="OMA" id="ALHIHEM"/>
<feature type="compositionally biased region" description="Polar residues" evidence="6">
    <location>
        <begin position="52"/>
        <end position="61"/>
    </location>
</feature>
<evidence type="ECO:0000256" key="2">
    <source>
        <dbReference type="ARBA" id="ARBA00022737"/>
    </source>
</evidence>
<organism evidence="9">
    <name type="scientific">Drosophila sechellia</name>
    <name type="common">Fruit fly</name>
    <dbReference type="NCBI Taxonomy" id="7238"/>
    <lineage>
        <taxon>Eukaryota</taxon>
        <taxon>Metazoa</taxon>
        <taxon>Ecdysozoa</taxon>
        <taxon>Arthropoda</taxon>
        <taxon>Hexapoda</taxon>
        <taxon>Insecta</taxon>
        <taxon>Pterygota</taxon>
        <taxon>Neoptera</taxon>
        <taxon>Endopterygota</taxon>
        <taxon>Diptera</taxon>
        <taxon>Brachycera</taxon>
        <taxon>Muscomorpha</taxon>
        <taxon>Ephydroidea</taxon>
        <taxon>Drosophilidae</taxon>
        <taxon>Drosophila</taxon>
        <taxon>Sophophora</taxon>
    </lineage>
</organism>
<dbReference type="GO" id="GO:0008270">
    <property type="term" value="F:zinc ion binding"/>
    <property type="evidence" value="ECO:0007669"/>
    <property type="project" value="UniProtKB-KW"/>
</dbReference>
<dbReference type="PROSITE" id="PS00028">
    <property type="entry name" value="ZINC_FINGER_C2H2_1"/>
    <property type="match status" value="3"/>
</dbReference>
<keyword evidence="3 5" id="KW-0863">Zinc-finger</keyword>
<keyword evidence="9" id="KW-1185">Reference proteome</keyword>
<dbReference type="InterPro" id="IPR050688">
    <property type="entry name" value="Zinc_finger/UBP_domain"/>
</dbReference>
<feature type="domain" description="C2H2-type" evidence="7">
    <location>
        <begin position="210"/>
        <end position="238"/>
    </location>
</feature>
<reference evidence="8 9" key="1">
    <citation type="journal article" date="2007" name="Nature">
        <title>Evolution of genes and genomes on the Drosophila phylogeny.</title>
        <authorList>
            <consortium name="Drosophila 12 Genomes Consortium"/>
            <person name="Clark A.G."/>
            <person name="Eisen M.B."/>
            <person name="Smith D.R."/>
            <person name="Bergman C.M."/>
            <person name="Oliver B."/>
            <person name="Markow T.A."/>
            <person name="Kaufman T.C."/>
            <person name="Kellis M."/>
            <person name="Gelbart W."/>
            <person name="Iyer V.N."/>
            <person name="Pollard D.A."/>
            <person name="Sackton T.B."/>
            <person name="Larracuente A.M."/>
            <person name="Singh N.D."/>
            <person name="Abad J.P."/>
            <person name="Abt D.N."/>
            <person name="Adryan B."/>
            <person name="Aguade M."/>
            <person name="Akashi H."/>
            <person name="Anderson W.W."/>
            <person name="Aquadro C.F."/>
            <person name="Ardell D.H."/>
            <person name="Arguello R."/>
            <person name="Artieri C.G."/>
            <person name="Barbash D.A."/>
            <person name="Barker D."/>
            <person name="Barsanti P."/>
            <person name="Batterham P."/>
            <person name="Batzoglou S."/>
            <person name="Begun D."/>
            <person name="Bhutkar A."/>
            <person name="Blanco E."/>
            <person name="Bosak S.A."/>
            <person name="Bradley R.K."/>
            <person name="Brand A.D."/>
            <person name="Brent M.R."/>
            <person name="Brooks A.N."/>
            <person name="Brown R.H."/>
            <person name="Butlin R.K."/>
            <person name="Caggese C."/>
            <person name="Calvi B.R."/>
            <person name="Bernardo de Carvalho A."/>
            <person name="Caspi A."/>
            <person name="Castrezana S."/>
            <person name="Celniker S.E."/>
            <person name="Chang J.L."/>
            <person name="Chapple C."/>
            <person name="Chatterji S."/>
            <person name="Chinwalla A."/>
            <person name="Civetta A."/>
            <person name="Clifton S.W."/>
            <person name="Comeron J.M."/>
            <person name="Costello J.C."/>
            <person name="Coyne J.A."/>
            <person name="Daub J."/>
            <person name="David R.G."/>
            <person name="Delcher A.L."/>
            <person name="Delehaunty K."/>
            <person name="Do C.B."/>
            <person name="Ebling H."/>
            <person name="Edwards K."/>
            <person name="Eickbush T."/>
            <person name="Evans J.D."/>
            <person name="Filipski A."/>
            <person name="Findeiss S."/>
            <person name="Freyhult E."/>
            <person name="Fulton L."/>
            <person name="Fulton R."/>
            <person name="Garcia A.C."/>
            <person name="Gardiner A."/>
            <person name="Garfield D.A."/>
            <person name="Garvin B.E."/>
            <person name="Gibson G."/>
            <person name="Gilbert D."/>
            <person name="Gnerre S."/>
            <person name="Godfrey J."/>
            <person name="Good R."/>
            <person name="Gotea V."/>
            <person name="Gravely B."/>
            <person name="Greenberg A.J."/>
            <person name="Griffiths-Jones S."/>
            <person name="Gross S."/>
            <person name="Guigo R."/>
            <person name="Gustafson E.A."/>
            <person name="Haerty W."/>
            <person name="Hahn M.W."/>
            <person name="Halligan D.L."/>
            <person name="Halpern A.L."/>
            <person name="Halter G.M."/>
            <person name="Han M.V."/>
            <person name="Heger A."/>
            <person name="Hillier L."/>
            <person name="Hinrichs A.S."/>
            <person name="Holmes I."/>
            <person name="Hoskins R.A."/>
            <person name="Hubisz M.J."/>
            <person name="Hultmark D."/>
            <person name="Huntley M.A."/>
            <person name="Jaffe D.B."/>
            <person name="Jagadeeshan S."/>
            <person name="Jeck W.R."/>
            <person name="Johnson J."/>
            <person name="Jones C.D."/>
            <person name="Jordan W.C."/>
            <person name="Karpen G.H."/>
            <person name="Kataoka E."/>
            <person name="Keightley P.D."/>
            <person name="Kheradpour P."/>
            <person name="Kirkness E.F."/>
            <person name="Koerich L.B."/>
            <person name="Kristiansen K."/>
            <person name="Kudrna D."/>
            <person name="Kulathinal R.J."/>
            <person name="Kumar S."/>
            <person name="Kwok R."/>
            <person name="Lander E."/>
            <person name="Langley C.H."/>
            <person name="Lapoint R."/>
            <person name="Lazzaro B.P."/>
            <person name="Lee S.J."/>
            <person name="Levesque L."/>
            <person name="Li R."/>
            <person name="Lin C.F."/>
            <person name="Lin M.F."/>
            <person name="Lindblad-Toh K."/>
            <person name="Llopart A."/>
            <person name="Long M."/>
            <person name="Low L."/>
            <person name="Lozovsky E."/>
            <person name="Lu J."/>
            <person name="Luo M."/>
            <person name="Machado C.A."/>
            <person name="Makalowski W."/>
            <person name="Marzo M."/>
            <person name="Matsuda M."/>
            <person name="Matzkin L."/>
            <person name="McAllister B."/>
            <person name="McBride C.S."/>
            <person name="McKernan B."/>
            <person name="McKernan K."/>
            <person name="Mendez-Lago M."/>
            <person name="Minx P."/>
            <person name="Mollenhauer M.U."/>
            <person name="Montooth K."/>
            <person name="Mount S.M."/>
            <person name="Mu X."/>
            <person name="Myers E."/>
            <person name="Negre B."/>
            <person name="Newfeld S."/>
            <person name="Nielsen R."/>
            <person name="Noor M.A."/>
            <person name="O'Grady P."/>
            <person name="Pachter L."/>
            <person name="Papaceit M."/>
            <person name="Parisi M.J."/>
            <person name="Parisi M."/>
            <person name="Parts L."/>
            <person name="Pedersen J.S."/>
            <person name="Pesole G."/>
            <person name="Phillippy A.M."/>
            <person name="Ponting C.P."/>
            <person name="Pop M."/>
            <person name="Porcelli D."/>
            <person name="Powell J.R."/>
            <person name="Prohaska S."/>
            <person name="Pruitt K."/>
            <person name="Puig M."/>
            <person name="Quesneville H."/>
            <person name="Ram K.R."/>
            <person name="Rand D."/>
            <person name="Rasmussen M.D."/>
            <person name="Reed L.K."/>
            <person name="Reenan R."/>
            <person name="Reily A."/>
            <person name="Remington K.A."/>
            <person name="Rieger T.T."/>
            <person name="Ritchie M.G."/>
            <person name="Robin C."/>
            <person name="Rogers Y.H."/>
            <person name="Rohde C."/>
            <person name="Rozas J."/>
            <person name="Rubenfield M.J."/>
            <person name="Ruiz A."/>
            <person name="Russo S."/>
            <person name="Salzberg S.L."/>
            <person name="Sanchez-Gracia A."/>
            <person name="Saranga D.J."/>
            <person name="Sato H."/>
            <person name="Schaeffer S.W."/>
            <person name="Schatz M.C."/>
            <person name="Schlenke T."/>
            <person name="Schwartz R."/>
            <person name="Segarra C."/>
            <person name="Singh R.S."/>
            <person name="Sirot L."/>
            <person name="Sirota M."/>
            <person name="Sisneros N.B."/>
            <person name="Smith C.D."/>
            <person name="Smith T.F."/>
            <person name="Spieth J."/>
            <person name="Stage D.E."/>
            <person name="Stark A."/>
            <person name="Stephan W."/>
            <person name="Strausberg R.L."/>
            <person name="Strempel S."/>
            <person name="Sturgill D."/>
            <person name="Sutton G."/>
            <person name="Sutton G.G."/>
            <person name="Tao W."/>
            <person name="Teichmann S."/>
            <person name="Tobari Y.N."/>
            <person name="Tomimura Y."/>
            <person name="Tsolas J.M."/>
            <person name="Valente V.L."/>
            <person name="Venter E."/>
            <person name="Venter J.C."/>
            <person name="Vicario S."/>
            <person name="Vieira F.G."/>
            <person name="Vilella A.J."/>
            <person name="Villasante A."/>
            <person name="Walenz B."/>
            <person name="Wang J."/>
            <person name="Wasserman M."/>
            <person name="Watts T."/>
            <person name="Wilson D."/>
            <person name="Wilson R.K."/>
            <person name="Wing R.A."/>
            <person name="Wolfner M.F."/>
            <person name="Wong A."/>
            <person name="Wong G.K."/>
            <person name="Wu C.I."/>
            <person name="Wu G."/>
            <person name="Yamamoto D."/>
            <person name="Yang H.P."/>
            <person name="Yang S.P."/>
            <person name="Yorke J.A."/>
            <person name="Yoshida K."/>
            <person name="Zdobnov E."/>
            <person name="Zhang P."/>
            <person name="Zhang Y."/>
            <person name="Zimin A.V."/>
            <person name="Baldwin J."/>
            <person name="Abdouelleil A."/>
            <person name="Abdulkadir J."/>
            <person name="Abebe A."/>
            <person name="Abera B."/>
            <person name="Abreu J."/>
            <person name="Acer S.C."/>
            <person name="Aftuck L."/>
            <person name="Alexander A."/>
            <person name="An P."/>
            <person name="Anderson E."/>
            <person name="Anderson S."/>
            <person name="Arachi H."/>
            <person name="Azer M."/>
            <person name="Bachantsang P."/>
            <person name="Barry A."/>
            <person name="Bayul T."/>
            <person name="Berlin A."/>
            <person name="Bessette D."/>
            <person name="Bloom T."/>
            <person name="Blye J."/>
            <person name="Boguslavskiy L."/>
            <person name="Bonnet C."/>
            <person name="Boukhgalter B."/>
            <person name="Bourzgui I."/>
            <person name="Brown A."/>
            <person name="Cahill P."/>
            <person name="Channer S."/>
            <person name="Cheshatsang Y."/>
            <person name="Chuda L."/>
            <person name="Citroen M."/>
            <person name="Collymore A."/>
            <person name="Cooke P."/>
            <person name="Costello M."/>
            <person name="D'Aco K."/>
            <person name="Daza R."/>
            <person name="De Haan G."/>
            <person name="DeGray S."/>
            <person name="DeMaso C."/>
            <person name="Dhargay N."/>
            <person name="Dooley K."/>
            <person name="Dooley E."/>
            <person name="Doricent M."/>
            <person name="Dorje P."/>
            <person name="Dorjee K."/>
            <person name="Dupes A."/>
            <person name="Elong R."/>
            <person name="Falk J."/>
            <person name="Farina A."/>
            <person name="Faro S."/>
            <person name="Ferguson D."/>
            <person name="Fisher S."/>
            <person name="Foley C.D."/>
            <person name="Franke A."/>
            <person name="Friedrich D."/>
            <person name="Gadbois L."/>
            <person name="Gearin G."/>
            <person name="Gearin C.R."/>
            <person name="Giannoukos G."/>
            <person name="Goode T."/>
            <person name="Graham J."/>
            <person name="Grandbois E."/>
            <person name="Grewal S."/>
            <person name="Gyaltsen K."/>
            <person name="Hafez N."/>
            <person name="Hagos B."/>
            <person name="Hall J."/>
            <person name="Henson C."/>
            <person name="Hollinger A."/>
            <person name="Honan T."/>
            <person name="Huard M.D."/>
            <person name="Hughes L."/>
            <person name="Hurhula B."/>
            <person name="Husby M.E."/>
            <person name="Kamat A."/>
            <person name="Kanga B."/>
            <person name="Kashin S."/>
            <person name="Khazanovich D."/>
            <person name="Kisner P."/>
            <person name="Lance K."/>
            <person name="Lara M."/>
            <person name="Lee W."/>
            <person name="Lennon N."/>
            <person name="Letendre F."/>
            <person name="LeVine R."/>
            <person name="Lipovsky A."/>
            <person name="Liu X."/>
            <person name="Liu J."/>
            <person name="Liu S."/>
            <person name="Lokyitsang T."/>
            <person name="Lokyitsang Y."/>
            <person name="Lubonja R."/>
            <person name="Lui A."/>
            <person name="MacDonald P."/>
            <person name="Magnisalis V."/>
            <person name="Maru K."/>
            <person name="Matthews C."/>
            <person name="McCusker W."/>
            <person name="McDonough S."/>
            <person name="Mehta T."/>
            <person name="Meldrim J."/>
            <person name="Meneus L."/>
            <person name="Mihai O."/>
            <person name="Mihalev A."/>
            <person name="Mihova T."/>
            <person name="Mittelman R."/>
            <person name="Mlenga V."/>
            <person name="Montmayeur A."/>
            <person name="Mulrain L."/>
            <person name="Navidi A."/>
            <person name="Naylor J."/>
            <person name="Negash T."/>
            <person name="Nguyen T."/>
            <person name="Nguyen N."/>
            <person name="Nicol R."/>
            <person name="Norbu C."/>
            <person name="Norbu N."/>
            <person name="Novod N."/>
            <person name="O'Neill B."/>
            <person name="Osman S."/>
            <person name="Markiewicz E."/>
            <person name="Oyono O.L."/>
            <person name="Patti C."/>
            <person name="Phunkhang P."/>
            <person name="Pierre F."/>
            <person name="Priest M."/>
            <person name="Raghuraman S."/>
            <person name="Rege F."/>
            <person name="Reyes R."/>
            <person name="Rise C."/>
            <person name="Rogov P."/>
            <person name="Ross K."/>
            <person name="Ryan E."/>
            <person name="Settipalli S."/>
            <person name="Shea T."/>
            <person name="Sherpa N."/>
            <person name="Shi L."/>
            <person name="Shih D."/>
            <person name="Sparrow T."/>
            <person name="Spaulding J."/>
            <person name="Stalker J."/>
            <person name="Stange-Thomann N."/>
            <person name="Stavropoulos S."/>
            <person name="Stone C."/>
            <person name="Strader C."/>
            <person name="Tesfaye S."/>
            <person name="Thomson T."/>
            <person name="Thoulutsang Y."/>
            <person name="Thoulutsang D."/>
            <person name="Topham K."/>
            <person name="Topping I."/>
            <person name="Tsamla T."/>
            <person name="Vassiliev H."/>
            <person name="Vo A."/>
            <person name="Wangchuk T."/>
            <person name="Wangdi T."/>
            <person name="Weiand M."/>
            <person name="Wilkinson J."/>
            <person name="Wilson A."/>
            <person name="Yadav S."/>
            <person name="Young G."/>
            <person name="Yu Q."/>
            <person name="Zembek L."/>
            <person name="Zhong D."/>
            <person name="Zimmer A."/>
            <person name="Zwirko Z."/>
            <person name="Jaffe D.B."/>
            <person name="Alvarez P."/>
            <person name="Brockman W."/>
            <person name="Butler J."/>
            <person name="Chin C."/>
            <person name="Gnerre S."/>
            <person name="Grabherr M."/>
            <person name="Kleber M."/>
            <person name="Mauceli E."/>
            <person name="MacCallum I."/>
        </authorList>
    </citation>
    <scope>NUCLEOTIDE SEQUENCE [LARGE SCALE GENOMIC DNA]</scope>
    <source>
        <strain evidence="9">Rob3c / Tucson 14021-0248.25</strain>
    </source>
</reference>
<keyword evidence="2" id="KW-0677">Repeat</keyword>
<gene>
    <name evidence="8" type="primary">Dsec\GM12526</name>
    <name evidence="8" type="ORF">Dsec_GM12526</name>
</gene>
<evidence type="ECO:0000313" key="8">
    <source>
        <dbReference type="EMBL" id="EDW52889.1"/>
    </source>
</evidence>
<accession>B4I058</accession>
<protein>
    <submittedName>
        <fullName evidence="8">GM12526</fullName>
    </submittedName>
</protein>
<dbReference type="PANTHER" id="PTHR24403:SF67">
    <property type="entry name" value="FI01116P-RELATED"/>
    <property type="match status" value="1"/>
</dbReference>
<dbReference type="SMART" id="SM00355">
    <property type="entry name" value="ZnF_C2H2"/>
    <property type="match status" value="10"/>
</dbReference>
<dbReference type="HOGENOM" id="CLU_467159_0_0_1"/>
<evidence type="ECO:0000259" key="7">
    <source>
        <dbReference type="PROSITE" id="PS50157"/>
    </source>
</evidence>
<dbReference type="EMBL" id="CH480819">
    <property type="protein sequence ID" value="EDW52889.1"/>
    <property type="molecule type" value="Genomic_DNA"/>
</dbReference>
<dbReference type="PANTHER" id="PTHR24403">
    <property type="entry name" value="ZINC FINGER PROTEIN"/>
    <property type="match status" value="1"/>
</dbReference>
<evidence type="ECO:0000256" key="5">
    <source>
        <dbReference type="PROSITE-ProRule" id="PRU00042"/>
    </source>
</evidence>
<dbReference type="GO" id="GO:0005634">
    <property type="term" value="C:nucleus"/>
    <property type="evidence" value="ECO:0007669"/>
    <property type="project" value="EnsemblMetazoa"/>
</dbReference>
<keyword evidence="4" id="KW-0862">Zinc</keyword>
<dbReference type="AlphaFoldDB" id="B4I058"/>
<name>B4I058_DROSE</name>
<keyword evidence="1" id="KW-0479">Metal-binding</keyword>
<dbReference type="InterPro" id="IPR013087">
    <property type="entry name" value="Znf_C2H2_type"/>
</dbReference>
<proteinExistence type="predicted"/>
<evidence type="ECO:0000256" key="4">
    <source>
        <dbReference type="ARBA" id="ARBA00022833"/>
    </source>
</evidence>
<feature type="domain" description="C2H2-type" evidence="7">
    <location>
        <begin position="91"/>
        <end position="121"/>
    </location>
</feature>
<dbReference type="PhylomeDB" id="B4I058"/>
<dbReference type="Proteomes" id="UP000001292">
    <property type="component" value="Unassembled WGS sequence"/>
</dbReference>
<dbReference type="GO" id="GO:0141006">
    <property type="term" value="P:transposable element silencing by piRNA-mediated heterochromatin formation"/>
    <property type="evidence" value="ECO:0007669"/>
    <property type="project" value="EnsemblMetazoa"/>
</dbReference>
<sequence>MQMHLYEHKEETLREAFKLADLIPVPGATSLVPIVPTSVVEAPPKLVKDSEGPSTSGQSGAAATEQPEPVVPGTHKPTKPPLSYVPPGQRYRCGFLRCGELYFSESAMRKHMVTSHKYSEVVRCPHCKNCQGQFGIDKYFDHLAMHKRYIFQCGACSRHNSRRFIERHIQERHSTRNVDMIVHRHNDSNKTTQARWLKAPKLARQALMEYTCNLCLKYFPTTVQIMAHAASVHKRNYQYHCPYCEFGGNLATALIKHILREHPERDVQPVQIYQRIVCKNKQTLGFYCTTCHEVASSFQKIAMHCEREHKSSKPVQCPHCIFGHSTERQVALHIHEMHPHELGLAVVQFERVLNEIPNSISWEMGSPIEVEPEKEILNSEEGVFRPLNQRRIVTEVVDLMDSEDETEELGENDDAKIVEFACTHCGGTNSNLPDLRSQHWTREHPDQPFYFRVQPLLLCSECKRFKGNAKVLREHLLAIHSVRNIVAADILQPFECAYCDYRYKNRQDLAKHISEIGHLPNDLKHVTDDEIDALMLLSASGSGGAVNEYYQCGLCSVVMPTKETIGQHGQVEHCKPGERFCSGS</sequence>
<dbReference type="Gene3D" id="3.30.160.60">
    <property type="entry name" value="Classic Zinc Finger"/>
    <property type="match status" value="2"/>
</dbReference>
<evidence type="ECO:0000313" key="9">
    <source>
        <dbReference type="Proteomes" id="UP000001292"/>
    </source>
</evidence>
<evidence type="ECO:0000256" key="1">
    <source>
        <dbReference type="ARBA" id="ARBA00022723"/>
    </source>
</evidence>
<dbReference type="PROSITE" id="PS50157">
    <property type="entry name" value="ZINC_FINGER_C2H2_2"/>
    <property type="match status" value="2"/>
</dbReference>
<feature type="region of interest" description="Disordered" evidence="6">
    <location>
        <begin position="45"/>
        <end position="83"/>
    </location>
</feature>
<evidence type="ECO:0000256" key="6">
    <source>
        <dbReference type="SAM" id="MobiDB-lite"/>
    </source>
</evidence>
<evidence type="ECO:0000256" key="3">
    <source>
        <dbReference type="ARBA" id="ARBA00022771"/>
    </source>
</evidence>